<dbReference type="EMBL" id="CP042906">
    <property type="protein sequence ID" value="QEX17946.1"/>
    <property type="molecule type" value="Genomic_DNA"/>
</dbReference>
<dbReference type="GO" id="GO:0008120">
    <property type="term" value="F:ceramide glucosyltransferase activity"/>
    <property type="evidence" value="ECO:0007669"/>
    <property type="project" value="TreeGrafter"/>
</dbReference>
<dbReference type="Pfam" id="PF13506">
    <property type="entry name" value="Glyco_transf_21"/>
    <property type="match status" value="1"/>
</dbReference>
<keyword evidence="7 9" id="KW-1133">Transmembrane helix</keyword>
<dbReference type="PANTHER" id="PTHR12726:SF0">
    <property type="entry name" value="CERAMIDE GLUCOSYLTRANSFERASE"/>
    <property type="match status" value="1"/>
</dbReference>
<dbReference type="CDD" id="cd02520">
    <property type="entry name" value="Glucosylceramide_synthase"/>
    <property type="match status" value="1"/>
</dbReference>
<evidence type="ECO:0000256" key="6">
    <source>
        <dbReference type="ARBA" id="ARBA00022692"/>
    </source>
</evidence>
<keyword evidence="6 9" id="KW-0812">Transmembrane</keyword>
<dbReference type="GO" id="GO:0006679">
    <property type="term" value="P:glucosylceramide biosynthetic process"/>
    <property type="evidence" value="ECO:0007669"/>
    <property type="project" value="TreeGrafter"/>
</dbReference>
<dbReference type="InterPro" id="IPR017835">
    <property type="entry name" value="Hopen-assoc_HpnI"/>
</dbReference>
<keyword evidence="5 10" id="KW-0808">Transferase</keyword>
<name>A0A5J6MST1_9PROT</name>
<keyword evidence="11" id="KW-1185">Reference proteome</keyword>
<dbReference type="KEGG" id="htq:FRZ44_32500"/>
<dbReference type="InterPro" id="IPR029044">
    <property type="entry name" value="Nucleotide-diphossugar_trans"/>
</dbReference>
<proteinExistence type="predicted"/>
<accession>A0A5J6MST1</accession>
<gene>
    <name evidence="10" type="ORF">FRZ44_32500</name>
</gene>
<feature type="transmembrane region" description="Helical" evidence="9">
    <location>
        <begin position="6"/>
        <end position="33"/>
    </location>
</feature>
<dbReference type="SUPFAM" id="SSF53448">
    <property type="entry name" value="Nucleotide-diphospho-sugar transferases"/>
    <property type="match status" value="1"/>
</dbReference>
<dbReference type="GO" id="GO:0016020">
    <property type="term" value="C:membrane"/>
    <property type="evidence" value="ECO:0007669"/>
    <property type="project" value="UniProtKB-SubCell"/>
</dbReference>
<evidence type="ECO:0000256" key="2">
    <source>
        <dbReference type="ARBA" id="ARBA00004760"/>
    </source>
</evidence>
<evidence type="ECO:0000256" key="7">
    <source>
        <dbReference type="ARBA" id="ARBA00022989"/>
    </source>
</evidence>
<evidence type="ECO:0000256" key="5">
    <source>
        <dbReference type="ARBA" id="ARBA00022679"/>
    </source>
</evidence>
<reference evidence="10 11" key="1">
    <citation type="submission" date="2019-08" db="EMBL/GenBank/DDBJ databases">
        <title>Hyperibacter terrae gen. nov., sp. nov. and Hyperibacter viscosus sp. nov., two new members in the family Rhodospirillaceae isolated from the rhizosphere of Hypericum perforatum.</title>
        <authorList>
            <person name="Noviana Z."/>
        </authorList>
    </citation>
    <scope>NUCLEOTIDE SEQUENCE [LARGE SCALE GENOMIC DNA]</scope>
    <source>
        <strain evidence="10 11">R5913</strain>
    </source>
</reference>
<dbReference type="Proteomes" id="UP000326202">
    <property type="component" value="Chromosome"/>
</dbReference>
<dbReference type="Gene3D" id="3.90.550.10">
    <property type="entry name" value="Spore Coat Polysaccharide Biosynthesis Protein SpsA, Chain A"/>
    <property type="match status" value="1"/>
</dbReference>
<keyword evidence="4" id="KW-0328">Glycosyltransferase</keyword>
<dbReference type="NCBIfam" id="TIGR03472">
    <property type="entry name" value="HpnI"/>
    <property type="match status" value="1"/>
</dbReference>
<dbReference type="InterPro" id="IPR025993">
    <property type="entry name" value="Ceramide_glucosylTrfase"/>
</dbReference>
<dbReference type="AlphaFoldDB" id="A0A5J6MST1"/>
<evidence type="ECO:0000256" key="1">
    <source>
        <dbReference type="ARBA" id="ARBA00004141"/>
    </source>
</evidence>
<evidence type="ECO:0000313" key="11">
    <source>
        <dbReference type="Proteomes" id="UP000326202"/>
    </source>
</evidence>
<evidence type="ECO:0000256" key="4">
    <source>
        <dbReference type="ARBA" id="ARBA00022676"/>
    </source>
</evidence>
<comment type="pathway">
    <text evidence="3">Sphingolipid metabolism.</text>
</comment>
<comment type="pathway">
    <text evidence="2">Lipid metabolism; sphingolipid metabolism.</text>
</comment>
<evidence type="ECO:0000313" key="10">
    <source>
        <dbReference type="EMBL" id="QEX17946.1"/>
    </source>
</evidence>
<evidence type="ECO:0000256" key="9">
    <source>
        <dbReference type="SAM" id="Phobius"/>
    </source>
</evidence>
<dbReference type="PANTHER" id="PTHR12726">
    <property type="entry name" value="CERAMIDE GLUCOSYLTRANSFERASE"/>
    <property type="match status" value="1"/>
</dbReference>
<evidence type="ECO:0000256" key="3">
    <source>
        <dbReference type="ARBA" id="ARBA00004991"/>
    </source>
</evidence>
<comment type="subcellular location">
    <subcellularLocation>
        <location evidence="1">Membrane</location>
        <topology evidence="1">Multi-pass membrane protein</topology>
    </subcellularLocation>
</comment>
<keyword evidence="8 9" id="KW-0472">Membrane</keyword>
<evidence type="ECO:0000256" key="8">
    <source>
        <dbReference type="ARBA" id="ARBA00023136"/>
    </source>
</evidence>
<protein>
    <submittedName>
        <fullName evidence="10">Glucosyltransferase</fullName>
    </submittedName>
</protein>
<organism evidence="10 11">
    <name type="scientific">Hypericibacter terrae</name>
    <dbReference type="NCBI Taxonomy" id="2602015"/>
    <lineage>
        <taxon>Bacteria</taxon>
        <taxon>Pseudomonadati</taxon>
        <taxon>Pseudomonadota</taxon>
        <taxon>Alphaproteobacteria</taxon>
        <taxon>Rhodospirillales</taxon>
        <taxon>Dongiaceae</taxon>
        <taxon>Hypericibacter</taxon>
    </lineage>
</organism>
<sequence>MTINPRFVLFAGASCVLCAGIGILYTFIAGILVRGFFRSRGAELSDFPSVSILKPLYGEEVDLDLNLESLCQIDYPGEIDLVFGVQDPQDPAIRYVRALQDRHPEMAISLVIDVREYGANRKISNLVNIARAARHEVLVLSDSDIGVGPDYLRRTVAELARPGVGLVTCLYRGAPLAGLWPILSAMAIDYNFLPSVIVGLKSGLARPCFGSTIALRRSVLDRVGGFEAFADHLADDNAIGEAVRSLGLEVAVAPMLVTHSCAEQSLGALLNHELRWSRTILSVAGPSFAGMIATQPLPLTLLSLWAFGFTPWTEALLLAALASRHFLRHQVNHSAGGSLGDPGWWLMPLRDLLSFAVFCATFFVEKVSWRGRRFRVRANGMLSVTQEH</sequence>